<dbReference type="InterPro" id="IPR001387">
    <property type="entry name" value="Cro/C1-type_HTH"/>
</dbReference>
<dbReference type="InterPro" id="IPR050807">
    <property type="entry name" value="TransReg_Diox_bact_type"/>
</dbReference>
<feature type="transmembrane region" description="Helical" evidence="2">
    <location>
        <begin position="158"/>
        <end position="182"/>
    </location>
</feature>
<evidence type="ECO:0000256" key="2">
    <source>
        <dbReference type="SAM" id="Phobius"/>
    </source>
</evidence>
<evidence type="ECO:0000313" key="5">
    <source>
        <dbReference type="Proteomes" id="UP000310017"/>
    </source>
</evidence>
<feature type="transmembrane region" description="Helical" evidence="2">
    <location>
        <begin position="243"/>
        <end position="264"/>
    </location>
</feature>
<dbReference type="InterPro" id="IPR010982">
    <property type="entry name" value="Lambda_DNA-bd_dom_sf"/>
</dbReference>
<dbReference type="RefSeq" id="WP_138853252.1">
    <property type="nucleotide sequence ID" value="NZ_CP040710.1"/>
</dbReference>
<keyword evidence="1" id="KW-0238">DNA-binding</keyword>
<feature type="transmembrane region" description="Helical" evidence="2">
    <location>
        <begin position="188"/>
        <end position="209"/>
    </location>
</feature>
<sequence length="273" mass="30296">MKQPELGNRISQLRKAKGLTQEELVERCNVSVRTIQRIETGEVNPRSFTVKTILSALDSNFDELHADSSFSKNVSKTLHIAWIAGIIYFVLGLLEGPMDMNRIIINSEIPRDTISNFIPMITVGPYAYVTVKIFVCTAYLLFLRGFGFMGRYTGNSMLYIVSNILMGIMFFVVVFDIVSFFYTEWNGLFVQMAIALSLGMLGIVFGIALIQLRSGLGAICIFAGAIEILAGILLIFLQPFGLVVQMVAVLLEIMIIYQFSIAIAEGADMSISK</sequence>
<keyword evidence="2" id="KW-0472">Membrane</keyword>
<dbReference type="GO" id="GO:0003700">
    <property type="term" value="F:DNA-binding transcription factor activity"/>
    <property type="evidence" value="ECO:0007669"/>
    <property type="project" value="TreeGrafter"/>
</dbReference>
<dbReference type="GO" id="GO:0003677">
    <property type="term" value="F:DNA binding"/>
    <property type="evidence" value="ECO:0007669"/>
    <property type="project" value="UniProtKB-KW"/>
</dbReference>
<keyword evidence="5" id="KW-1185">Reference proteome</keyword>
<evidence type="ECO:0000313" key="4">
    <source>
        <dbReference type="EMBL" id="QCX00909.1"/>
    </source>
</evidence>
<feature type="domain" description="HTH cro/C1-type" evidence="3">
    <location>
        <begin position="10"/>
        <end position="64"/>
    </location>
</feature>
<reference evidence="4 5" key="1">
    <citation type="submission" date="2019-05" db="EMBL/GenBank/DDBJ databases">
        <title>Genome sequencing of F202Z8.</title>
        <authorList>
            <person name="Kwon Y.M."/>
        </authorList>
    </citation>
    <scope>NUCLEOTIDE SEQUENCE [LARGE SCALE GENOMIC DNA]</scope>
    <source>
        <strain evidence="4 5">F202Z8</strain>
    </source>
</reference>
<dbReference type="AlphaFoldDB" id="A0A5B7SU83"/>
<evidence type="ECO:0000259" key="3">
    <source>
        <dbReference type="PROSITE" id="PS50943"/>
    </source>
</evidence>
<dbReference type="EMBL" id="CP040710">
    <property type="protein sequence ID" value="QCX00909.1"/>
    <property type="molecule type" value="Genomic_DNA"/>
</dbReference>
<keyword evidence="2" id="KW-0812">Transmembrane</keyword>
<dbReference type="PROSITE" id="PS50943">
    <property type="entry name" value="HTH_CROC1"/>
    <property type="match status" value="1"/>
</dbReference>
<feature type="transmembrane region" description="Helical" evidence="2">
    <location>
        <begin position="216"/>
        <end position="237"/>
    </location>
</feature>
<dbReference type="SUPFAM" id="SSF47413">
    <property type="entry name" value="lambda repressor-like DNA-binding domains"/>
    <property type="match status" value="1"/>
</dbReference>
<name>A0A5B7SU83_9FLAO</name>
<protein>
    <submittedName>
        <fullName evidence="4">Helix-turn-helix transcriptional regulator</fullName>
    </submittedName>
</protein>
<dbReference type="CDD" id="cd00093">
    <property type="entry name" value="HTH_XRE"/>
    <property type="match status" value="1"/>
</dbReference>
<organism evidence="4 5">
    <name type="scientific">Aggregatimonas sangjinii</name>
    <dbReference type="NCBI Taxonomy" id="2583587"/>
    <lineage>
        <taxon>Bacteria</taxon>
        <taxon>Pseudomonadati</taxon>
        <taxon>Bacteroidota</taxon>
        <taxon>Flavobacteriia</taxon>
        <taxon>Flavobacteriales</taxon>
        <taxon>Flavobacteriaceae</taxon>
        <taxon>Aggregatimonas</taxon>
    </lineage>
</organism>
<proteinExistence type="predicted"/>
<dbReference type="Pfam" id="PF01381">
    <property type="entry name" value="HTH_3"/>
    <property type="match status" value="1"/>
</dbReference>
<dbReference type="PANTHER" id="PTHR46797">
    <property type="entry name" value="HTH-TYPE TRANSCRIPTIONAL REGULATOR"/>
    <property type="match status" value="1"/>
</dbReference>
<dbReference type="Proteomes" id="UP000310017">
    <property type="component" value="Chromosome"/>
</dbReference>
<dbReference type="KEGG" id="asag:FGM00_12600"/>
<feature type="transmembrane region" description="Helical" evidence="2">
    <location>
        <begin position="77"/>
        <end position="94"/>
    </location>
</feature>
<dbReference type="PANTHER" id="PTHR46797:SF1">
    <property type="entry name" value="METHYLPHOSPHONATE SYNTHASE"/>
    <property type="match status" value="1"/>
</dbReference>
<feature type="transmembrane region" description="Helical" evidence="2">
    <location>
        <begin position="126"/>
        <end position="146"/>
    </location>
</feature>
<accession>A0A5B7SU83</accession>
<dbReference type="SMART" id="SM00530">
    <property type="entry name" value="HTH_XRE"/>
    <property type="match status" value="1"/>
</dbReference>
<dbReference type="OrthoDB" id="1357763at2"/>
<dbReference type="Gene3D" id="1.10.260.40">
    <property type="entry name" value="lambda repressor-like DNA-binding domains"/>
    <property type="match status" value="1"/>
</dbReference>
<evidence type="ECO:0000256" key="1">
    <source>
        <dbReference type="ARBA" id="ARBA00023125"/>
    </source>
</evidence>
<keyword evidence="2" id="KW-1133">Transmembrane helix</keyword>
<dbReference type="GO" id="GO:0005829">
    <property type="term" value="C:cytosol"/>
    <property type="evidence" value="ECO:0007669"/>
    <property type="project" value="TreeGrafter"/>
</dbReference>
<gene>
    <name evidence="4" type="ORF">FGM00_12600</name>
</gene>